<feature type="compositionally biased region" description="Low complexity" evidence="1">
    <location>
        <begin position="99"/>
        <end position="111"/>
    </location>
</feature>
<organism evidence="3 4">
    <name type="scientific">Lojkania enalia</name>
    <dbReference type="NCBI Taxonomy" id="147567"/>
    <lineage>
        <taxon>Eukaryota</taxon>
        <taxon>Fungi</taxon>
        <taxon>Dikarya</taxon>
        <taxon>Ascomycota</taxon>
        <taxon>Pezizomycotina</taxon>
        <taxon>Dothideomycetes</taxon>
        <taxon>Pleosporomycetidae</taxon>
        <taxon>Pleosporales</taxon>
        <taxon>Pleosporales incertae sedis</taxon>
        <taxon>Lojkania</taxon>
    </lineage>
</organism>
<dbReference type="OrthoDB" id="10537998at2759"/>
<gene>
    <name evidence="3" type="ORF">CC78DRAFT_542897</name>
</gene>
<comment type="caution">
    <text evidence="3">The sequence shown here is derived from an EMBL/GenBank/DDBJ whole genome shotgun (WGS) entry which is preliminary data.</text>
</comment>
<feature type="signal peptide" evidence="2">
    <location>
        <begin position="1"/>
        <end position="17"/>
    </location>
</feature>
<evidence type="ECO:0000256" key="2">
    <source>
        <dbReference type="SAM" id="SignalP"/>
    </source>
</evidence>
<feature type="region of interest" description="Disordered" evidence="1">
    <location>
        <begin position="97"/>
        <end position="124"/>
    </location>
</feature>
<protein>
    <submittedName>
        <fullName evidence="3">Uncharacterized protein</fullName>
    </submittedName>
</protein>
<keyword evidence="4" id="KW-1185">Reference proteome</keyword>
<evidence type="ECO:0000313" key="3">
    <source>
        <dbReference type="EMBL" id="KAF2265942.1"/>
    </source>
</evidence>
<proteinExistence type="predicted"/>
<accession>A0A9P4KAZ4</accession>
<name>A0A9P4KAZ4_9PLEO</name>
<feature type="chain" id="PRO_5040323217" evidence="2">
    <location>
        <begin position="18"/>
        <end position="151"/>
    </location>
</feature>
<sequence length="151" mass="15727">MHFTVSILLALPILVSATLSPAKRYLTLRQEEDDLHLVCSIDGKEPKDCGMGYCCYYNEECKPADDDQAIPYCEGSSDGIPVSMPALQFATTIPFTGASASPTSTSSPNSPSEEKEPTASAESTGVAMGGYQQAGGALGVGLISLLAGLMV</sequence>
<dbReference type="EMBL" id="ML986602">
    <property type="protein sequence ID" value="KAF2265942.1"/>
    <property type="molecule type" value="Genomic_DNA"/>
</dbReference>
<dbReference type="Proteomes" id="UP000800093">
    <property type="component" value="Unassembled WGS sequence"/>
</dbReference>
<dbReference type="AlphaFoldDB" id="A0A9P4KAZ4"/>
<reference evidence="4" key="1">
    <citation type="journal article" date="2020" name="Stud. Mycol.">
        <title>101 Dothideomycetes genomes: A test case for predicting lifestyles and emergence of pathogens.</title>
        <authorList>
            <person name="Haridas S."/>
            <person name="Albert R."/>
            <person name="Binder M."/>
            <person name="Bloem J."/>
            <person name="LaButti K."/>
            <person name="Salamov A."/>
            <person name="Andreopoulos B."/>
            <person name="Baker S."/>
            <person name="Barry K."/>
            <person name="Bills G."/>
            <person name="Bluhm B."/>
            <person name="Cannon C."/>
            <person name="Castanera R."/>
            <person name="Culley D."/>
            <person name="Daum C."/>
            <person name="Ezra D."/>
            <person name="Gonzalez J."/>
            <person name="Henrissat B."/>
            <person name="Kuo A."/>
            <person name="Liang C."/>
            <person name="Lipzen A."/>
            <person name="Lutzoni F."/>
            <person name="Magnuson J."/>
            <person name="Mondo S."/>
            <person name="Nolan M."/>
            <person name="Ohm R."/>
            <person name="Pangilinan J."/>
            <person name="Park H.-J."/>
            <person name="Ramirez L."/>
            <person name="Alfaro M."/>
            <person name="Sun H."/>
            <person name="Tritt A."/>
            <person name="Yoshinaga Y."/>
            <person name="Zwiers L.-H."/>
            <person name="Turgeon B."/>
            <person name="Goodwin S."/>
            <person name="Spatafora J."/>
            <person name="Crous P."/>
            <person name="Grigoriev I."/>
        </authorList>
    </citation>
    <scope>NUCLEOTIDE SEQUENCE [LARGE SCALE GENOMIC DNA]</scope>
    <source>
        <strain evidence="4">CBS 304.66</strain>
    </source>
</reference>
<evidence type="ECO:0000256" key="1">
    <source>
        <dbReference type="SAM" id="MobiDB-lite"/>
    </source>
</evidence>
<keyword evidence="2" id="KW-0732">Signal</keyword>
<evidence type="ECO:0000313" key="4">
    <source>
        <dbReference type="Proteomes" id="UP000800093"/>
    </source>
</evidence>